<dbReference type="SUPFAM" id="SSF50486">
    <property type="entry name" value="FMT C-terminal domain-like"/>
    <property type="match status" value="1"/>
</dbReference>
<name>A0A3D2SJ24_9BACE</name>
<evidence type="ECO:0000256" key="1">
    <source>
        <dbReference type="ARBA" id="ARBA00002606"/>
    </source>
</evidence>
<dbReference type="InterPro" id="IPR036477">
    <property type="entry name" value="Formyl_transf_N_sf"/>
</dbReference>
<dbReference type="InterPro" id="IPR037022">
    <property type="entry name" value="Formyl_trans_C_sf"/>
</dbReference>
<comment type="function">
    <text evidence="1">Attaches a formyl group to the free amino group of methionyl-tRNA(fMet). The formyl group appears to play a dual role in the initiator identity of N-formylmethionyl-tRNA by promoting its recognition by IF2 and preventing the misappropriation of this tRNA by the elongation apparatus.</text>
</comment>
<comment type="catalytic activity">
    <reaction evidence="4">
        <text>L-methionyl-tRNA(fMet) + (6R)-10-formyltetrahydrofolate = N-formyl-L-methionyl-tRNA(fMet) + (6S)-5,6,7,8-tetrahydrofolate + H(+)</text>
        <dbReference type="Rhea" id="RHEA:24380"/>
        <dbReference type="Rhea" id="RHEA-COMP:9952"/>
        <dbReference type="Rhea" id="RHEA-COMP:9953"/>
        <dbReference type="ChEBI" id="CHEBI:15378"/>
        <dbReference type="ChEBI" id="CHEBI:57453"/>
        <dbReference type="ChEBI" id="CHEBI:78530"/>
        <dbReference type="ChEBI" id="CHEBI:78844"/>
        <dbReference type="ChEBI" id="CHEBI:195366"/>
        <dbReference type="EC" id="2.1.2.9"/>
    </reaction>
</comment>
<dbReference type="Pfam" id="PF00551">
    <property type="entry name" value="Formyl_trans_N"/>
    <property type="match status" value="1"/>
</dbReference>
<feature type="domain" description="Formyl transferase N-terminal" evidence="5">
    <location>
        <begin position="8"/>
        <end position="95"/>
    </location>
</feature>
<evidence type="ECO:0000256" key="4">
    <source>
        <dbReference type="ARBA" id="ARBA00048558"/>
    </source>
</evidence>
<dbReference type="PANTHER" id="PTHR11138">
    <property type="entry name" value="METHIONYL-TRNA FORMYLTRANSFERASE"/>
    <property type="match status" value="1"/>
</dbReference>
<dbReference type="SUPFAM" id="SSF53328">
    <property type="entry name" value="Formyltransferase"/>
    <property type="match status" value="1"/>
</dbReference>
<protein>
    <recommendedName>
        <fullName evidence="3">Methionyl-tRNA formyltransferase</fullName>
        <ecNumber evidence="2">2.1.2.9</ecNumber>
    </recommendedName>
</protein>
<evidence type="ECO:0000259" key="5">
    <source>
        <dbReference type="Pfam" id="PF00551"/>
    </source>
</evidence>
<accession>A0A3D2SJ24</accession>
<evidence type="ECO:0000313" key="7">
    <source>
        <dbReference type="EMBL" id="HCK25381.1"/>
    </source>
</evidence>
<comment type="caution">
    <text evidence="7">The sequence shown here is derived from an EMBL/GenBank/DDBJ whole genome shotgun (WGS) entry which is preliminary data.</text>
</comment>
<dbReference type="Pfam" id="PF02911">
    <property type="entry name" value="Formyl_trans_C"/>
    <property type="match status" value="1"/>
</dbReference>
<dbReference type="GO" id="GO:0005829">
    <property type="term" value="C:cytosol"/>
    <property type="evidence" value="ECO:0007669"/>
    <property type="project" value="TreeGrafter"/>
</dbReference>
<evidence type="ECO:0000256" key="3">
    <source>
        <dbReference type="ARBA" id="ARBA00016014"/>
    </source>
</evidence>
<reference evidence="7 8" key="1">
    <citation type="journal article" date="2018" name="Nat. Biotechnol.">
        <title>A standardized bacterial taxonomy based on genome phylogeny substantially revises the tree of life.</title>
        <authorList>
            <person name="Parks D.H."/>
            <person name="Chuvochina M."/>
            <person name="Waite D.W."/>
            <person name="Rinke C."/>
            <person name="Skarshewski A."/>
            <person name="Chaumeil P.A."/>
            <person name="Hugenholtz P."/>
        </authorList>
    </citation>
    <scope>NUCLEOTIDE SEQUENCE [LARGE SCALE GENOMIC DNA]</scope>
    <source>
        <strain evidence="7">UBA9667</strain>
    </source>
</reference>
<dbReference type="EMBL" id="DPVG01000429">
    <property type="protein sequence ID" value="HCK25381.1"/>
    <property type="molecule type" value="Genomic_DNA"/>
</dbReference>
<dbReference type="Gene3D" id="3.40.50.170">
    <property type="entry name" value="Formyl transferase, N-terminal domain"/>
    <property type="match status" value="1"/>
</dbReference>
<dbReference type="InterPro" id="IPR002376">
    <property type="entry name" value="Formyl_transf_N"/>
</dbReference>
<gene>
    <name evidence="7" type="ORF">DHW31_11570</name>
</gene>
<sequence>NKDTDIYNWLWQNKLEVCFIIGYNRLLILDKLNNLSTKLFNIHFGSLPSFRGPSPVFWQLKMGGDQLGLCIHQLNDKFDSGAIYWMKEIPNLPHYNFKFVSYIFSQLCVEGAFFILQCLFNNIPLVEIKREGQISAYQKRPTLADVSIDWNLMTASEICHLIKACNPWNKGAITFWKKQEIKLMDARVIGSGDEQPGIIISTDDKLQIVSVDKKILEVSMLFYMDSYWSAYQLKELGFASGDVFESHLSFM</sequence>
<dbReference type="GO" id="GO:0004479">
    <property type="term" value="F:methionyl-tRNA formyltransferase activity"/>
    <property type="evidence" value="ECO:0007669"/>
    <property type="project" value="UniProtKB-EC"/>
</dbReference>
<feature type="domain" description="Formyl transferase C-terminal" evidence="6">
    <location>
        <begin position="145"/>
        <end position="219"/>
    </location>
</feature>
<keyword evidence="7" id="KW-0808">Transferase</keyword>
<dbReference type="Gene3D" id="3.10.25.10">
    <property type="entry name" value="Formyl transferase, C-terminal domain"/>
    <property type="match status" value="1"/>
</dbReference>
<dbReference type="PANTHER" id="PTHR11138:SF5">
    <property type="entry name" value="METHIONYL-TRNA FORMYLTRANSFERASE, MITOCHONDRIAL"/>
    <property type="match status" value="1"/>
</dbReference>
<evidence type="ECO:0000313" key="8">
    <source>
        <dbReference type="Proteomes" id="UP000263098"/>
    </source>
</evidence>
<proteinExistence type="predicted"/>
<dbReference type="Proteomes" id="UP000263098">
    <property type="component" value="Unassembled WGS sequence"/>
</dbReference>
<dbReference type="InterPro" id="IPR005793">
    <property type="entry name" value="Formyl_trans_C"/>
</dbReference>
<evidence type="ECO:0000259" key="6">
    <source>
        <dbReference type="Pfam" id="PF02911"/>
    </source>
</evidence>
<dbReference type="AlphaFoldDB" id="A0A3D2SJ24"/>
<organism evidence="7 8">
    <name type="scientific">Bacteroides graminisolvens</name>
    <dbReference type="NCBI Taxonomy" id="477666"/>
    <lineage>
        <taxon>Bacteria</taxon>
        <taxon>Pseudomonadati</taxon>
        <taxon>Bacteroidota</taxon>
        <taxon>Bacteroidia</taxon>
        <taxon>Bacteroidales</taxon>
        <taxon>Bacteroidaceae</taxon>
        <taxon>Bacteroides</taxon>
    </lineage>
</organism>
<evidence type="ECO:0000256" key="2">
    <source>
        <dbReference type="ARBA" id="ARBA00012261"/>
    </source>
</evidence>
<feature type="non-terminal residue" evidence="7">
    <location>
        <position position="1"/>
    </location>
</feature>
<dbReference type="InterPro" id="IPR011034">
    <property type="entry name" value="Formyl_transferase-like_C_sf"/>
</dbReference>
<dbReference type="EC" id="2.1.2.9" evidence="2"/>